<keyword evidence="2" id="KW-1185">Reference proteome</keyword>
<sequence length="87" mass="10066">MQSTRYDISFDDMNFTIFDTIGLEEPQMGVNGYLKAIEKAYELVARLRCCWRHPPLAVLHARGENNGNNAEQLSIILRVSLQHKRYP</sequence>
<dbReference type="OrthoDB" id="10508864at2759"/>
<protein>
    <submittedName>
        <fullName evidence="1">Uncharacterized protein</fullName>
    </submittedName>
</protein>
<accession>A0A8I2YVH5</accession>
<evidence type="ECO:0000313" key="1">
    <source>
        <dbReference type="EMBL" id="KAG6378107.1"/>
    </source>
</evidence>
<name>A0A8I2YVH5_9AGAM</name>
<evidence type="ECO:0000313" key="2">
    <source>
        <dbReference type="Proteomes" id="UP000683000"/>
    </source>
</evidence>
<dbReference type="AlphaFoldDB" id="A0A8I2YVH5"/>
<dbReference type="Proteomes" id="UP000683000">
    <property type="component" value="Unassembled WGS sequence"/>
</dbReference>
<reference evidence="1" key="1">
    <citation type="submission" date="2021-03" db="EMBL/GenBank/DDBJ databases">
        <title>Evolutionary innovations through gain and loss of genes in the ectomycorrhizal Boletales.</title>
        <authorList>
            <person name="Wu G."/>
            <person name="Miyauchi S."/>
            <person name="Morin E."/>
            <person name="Yang Z.-L."/>
            <person name="Xu J."/>
            <person name="Martin F.M."/>
        </authorList>
    </citation>
    <scope>NUCLEOTIDE SEQUENCE</scope>
    <source>
        <strain evidence="1">BR01</strain>
    </source>
</reference>
<dbReference type="EMBL" id="JAGFBS010000007">
    <property type="protein sequence ID" value="KAG6378107.1"/>
    <property type="molecule type" value="Genomic_DNA"/>
</dbReference>
<gene>
    <name evidence="1" type="ORF">JVT61DRAFT_13792</name>
</gene>
<proteinExistence type="predicted"/>
<comment type="caution">
    <text evidence="1">The sequence shown here is derived from an EMBL/GenBank/DDBJ whole genome shotgun (WGS) entry which is preliminary data.</text>
</comment>
<organism evidence="1 2">
    <name type="scientific">Boletus reticuloceps</name>
    <dbReference type="NCBI Taxonomy" id="495285"/>
    <lineage>
        <taxon>Eukaryota</taxon>
        <taxon>Fungi</taxon>
        <taxon>Dikarya</taxon>
        <taxon>Basidiomycota</taxon>
        <taxon>Agaricomycotina</taxon>
        <taxon>Agaricomycetes</taxon>
        <taxon>Agaricomycetidae</taxon>
        <taxon>Boletales</taxon>
        <taxon>Boletineae</taxon>
        <taxon>Boletaceae</taxon>
        <taxon>Boletoideae</taxon>
        <taxon>Boletus</taxon>
    </lineage>
</organism>